<dbReference type="RefSeq" id="XP_031004624.1">
    <property type="nucleotide sequence ID" value="XM_031151131.1"/>
</dbReference>
<protein>
    <recommendedName>
        <fullName evidence="1">HD domain-containing protein</fullName>
    </recommendedName>
</protein>
<dbReference type="InterPro" id="IPR006674">
    <property type="entry name" value="HD_domain"/>
</dbReference>
<dbReference type="InterPro" id="IPR052567">
    <property type="entry name" value="OP_Dioxygenase"/>
</dbReference>
<organism evidence="2 3">
    <name type="scientific">Lachnellula hyalina</name>
    <dbReference type="NCBI Taxonomy" id="1316788"/>
    <lineage>
        <taxon>Eukaryota</taxon>
        <taxon>Fungi</taxon>
        <taxon>Dikarya</taxon>
        <taxon>Ascomycota</taxon>
        <taxon>Pezizomycotina</taxon>
        <taxon>Leotiomycetes</taxon>
        <taxon>Helotiales</taxon>
        <taxon>Lachnaceae</taxon>
        <taxon>Lachnellula</taxon>
    </lineage>
</organism>
<dbReference type="Proteomes" id="UP000431533">
    <property type="component" value="Unassembled WGS sequence"/>
</dbReference>
<dbReference type="GeneID" id="41986389"/>
<evidence type="ECO:0000259" key="1">
    <source>
        <dbReference type="Pfam" id="PF01966"/>
    </source>
</evidence>
<dbReference type="OrthoDB" id="445007at2759"/>
<gene>
    <name evidence="2" type="primary">MIMI_L432</name>
    <name evidence="2" type="ORF">LHYA1_G006191</name>
</gene>
<feature type="domain" description="HD" evidence="1">
    <location>
        <begin position="44"/>
        <end position="119"/>
    </location>
</feature>
<dbReference type="PANTHER" id="PTHR40202">
    <property type="match status" value="1"/>
</dbReference>
<dbReference type="PANTHER" id="PTHR40202:SF1">
    <property type="entry name" value="HD DOMAIN-CONTAINING PROTEIN"/>
    <property type="match status" value="1"/>
</dbReference>
<proteinExistence type="predicted"/>
<evidence type="ECO:0000313" key="2">
    <source>
        <dbReference type="EMBL" id="TVY25836.1"/>
    </source>
</evidence>
<dbReference type="SUPFAM" id="SSF109604">
    <property type="entry name" value="HD-domain/PDEase-like"/>
    <property type="match status" value="1"/>
</dbReference>
<comment type="caution">
    <text evidence="2">The sequence shown here is derived from an EMBL/GenBank/DDBJ whole genome shotgun (WGS) entry which is preliminary data.</text>
</comment>
<accession>A0A8H8R1A6</accession>
<name>A0A8H8R1A6_9HELO</name>
<keyword evidence="3" id="KW-1185">Reference proteome</keyword>
<dbReference type="Pfam" id="PF01966">
    <property type="entry name" value="HD"/>
    <property type="match status" value="1"/>
</dbReference>
<sequence>MSSDTMPSIETRAQAPTEELFKYLTAQGNRSYGAGRLTQLGYALQVAHLAREAGAYDNTIVAALLHDIRQFIPVYEYMPVMIAPNGSQVGRRGHAVFGEIYLRELGFNDKTFRLVGAHEMAKRYLTVVDKDYYDKLTKISKNSLRLQVGAPP</sequence>
<dbReference type="AlphaFoldDB" id="A0A8H8R1A6"/>
<dbReference type="Gene3D" id="1.10.3210.10">
    <property type="entry name" value="Hypothetical protein af1432"/>
    <property type="match status" value="1"/>
</dbReference>
<evidence type="ECO:0000313" key="3">
    <source>
        <dbReference type="Proteomes" id="UP000431533"/>
    </source>
</evidence>
<dbReference type="EMBL" id="QGMH01000084">
    <property type="protein sequence ID" value="TVY25836.1"/>
    <property type="molecule type" value="Genomic_DNA"/>
</dbReference>
<reference evidence="2 3" key="1">
    <citation type="submission" date="2018-05" db="EMBL/GenBank/DDBJ databases">
        <title>Genome sequencing and assembly of the regulated plant pathogen Lachnellula willkommii and related sister species for the development of diagnostic species identification markers.</title>
        <authorList>
            <person name="Giroux E."/>
            <person name="Bilodeau G."/>
        </authorList>
    </citation>
    <scope>NUCLEOTIDE SEQUENCE [LARGE SCALE GENOMIC DNA]</scope>
    <source>
        <strain evidence="2 3">CBS 185.66</strain>
    </source>
</reference>